<dbReference type="Gene3D" id="1.10.340.30">
    <property type="entry name" value="Hypothetical protein, domain 2"/>
    <property type="match status" value="1"/>
</dbReference>
<dbReference type="AlphaFoldDB" id="A0AAE3P3D4"/>
<protein>
    <submittedName>
        <fullName evidence="1">Endonuclease III</fullName>
    </submittedName>
</protein>
<keyword evidence="1" id="KW-0540">Nuclease</keyword>
<dbReference type="EMBL" id="JAPHEG010000001">
    <property type="protein sequence ID" value="MDF2952935.1"/>
    <property type="molecule type" value="Genomic_DNA"/>
</dbReference>
<name>A0AAE3P3D4_9BACT</name>
<keyword evidence="1" id="KW-0255">Endonuclease</keyword>
<evidence type="ECO:0000313" key="1">
    <source>
        <dbReference type="EMBL" id="MDF2952935.1"/>
    </source>
</evidence>
<accession>A0AAE3P3D4</accession>
<gene>
    <name evidence="1" type="ORF">OD816_000180</name>
</gene>
<dbReference type="Proteomes" id="UP001144110">
    <property type="component" value="Unassembled WGS sequence"/>
</dbReference>
<reference evidence="1" key="1">
    <citation type="submission" date="2022-11" db="EMBL/GenBank/DDBJ databases">
        <title>Candidatus Alkanophaga archaea from heated hydrothermal vent sediment oxidize petroleum alkanes.</title>
        <authorList>
            <person name="Zehnle H."/>
            <person name="Laso-Perez R."/>
            <person name="Lipp J."/>
            <person name="Teske A."/>
            <person name="Wegener G."/>
        </authorList>
    </citation>
    <scope>NUCLEOTIDE SEQUENCE</scope>
    <source>
        <strain evidence="1">MCA70</strain>
    </source>
</reference>
<dbReference type="InterPro" id="IPR011257">
    <property type="entry name" value="DNA_glycosylase"/>
</dbReference>
<proteinExistence type="predicted"/>
<dbReference type="GO" id="GO:0006281">
    <property type="term" value="P:DNA repair"/>
    <property type="evidence" value="ECO:0007669"/>
    <property type="project" value="InterPro"/>
</dbReference>
<sequence>MNNMQEKIVEILIKRGKELLNQPYRKIEFTGNPEADDLLKDIKNFPHAFVLACIMDRQIKAERAWLIPYEISKEIGGFEFSRLLKIDQSEFREIFRRKSLHRFNDTMAEYFYLGIQKIHRDYNDDASNIWKGKPRSATVIKRFLEFKGVGVKIATMAANILARDFKIPMADYICIDVSPDTHVKRVFKRDWDLYLKMPVMMS</sequence>
<comment type="caution">
    <text evidence="1">The sequence shown here is derived from an EMBL/GenBank/DDBJ whole genome shotgun (WGS) entry which is preliminary data.</text>
</comment>
<keyword evidence="1" id="KW-0378">Hydrolase</keyword>
<organism evidence="1 2">
    <name type="scientific">Candidatus Thermodesulfobacterium syntrophicum</name>
    <dbReference type="NCBI Taxonomy" id="3060442"/>
    <lineage>
        <taxon>Bacteria</taxon>
        <taxon>Pseudomonadati</taxon>
        <taxon>Thermodesulfobacteriota</taxon>
        <taxon>Thermodesulfobacteria</taxon>
        <taxon>Thermodesulfobacteriales</taxon>
        <taxon>Thermodesulfobacteriaceae</taxon>
        <taxon>Thermodesulfobacterium</taxon>
    </lineage>
</organism>
<evidence type="ECO:0000313" key="2">
    <source>
        <dbReference type="Proteomes" id="UP001144110"/>
    </source>
</evidence>
<dbReference type="GO" id="GO:0004519">
    <property type="term" value="F:endonuclease activity"/>
    <property type="evidence" value="ECO:0007669"/>
    <property type="project" value="UniProtKB-KW"/>
</dbReference>
<dbReference type="SUPFAM" id="SSF48150">
    <property type="entry name" value="DNA-glycosylase"/>
    <property type="match status" value="1"/>
</dbReference>